<dbReference type="Proteomes" id="UP000659904">
    <property type="component" value="Unassembled WGS sequence"/>
</dbReference>
<dbReference type="EMBL" id="BONH01000022">
    <property type="protein sequence ID" value="GIF99718.1"/>
    <property type="molecule type" value="Genomic_DNA"/>
</dbReference>
<comment type="caution">
    <text evidence="3">The sequence shown here is derived from an EMBL/GenBank/DDBJ whole genome shotgun (WGS) entry which is preliminary data.</text>
</comment>
<dbReference type="RefSeq" id="WP_239165610.1">
    <property type="nucleotide sequence ID" value="NZ_BONH01000022.1"/>
</dbReference>
<keyword evidence="2" id="KW-0732">Signal</keyword>
<dbReference type="InterPro" id="IPR006311">
    <property type="entry name" value="TAT_signal"/>
</dbReference>
<protein>
    <submittedName>
        <fullName evidence="3">Uncharacterized protein</fullName>
    </submittedName>
</protein>
<accession>A0A8J3P0R1</accession>
<feature type="region of interest" description="Disordered" evidence="1">
    <location>
        <begin position="32"/>
        <end position="57"/>
    </location>
</feature>
<dbReference type="PROSITE" id="PS51257">
    <property type="entry name" value="PROKAR_LIPOPROTEIN"/>
    <property type="match status" value="1"/>
</dbReference>
<evidence type="ECO:0000256" key="1">
    <source>
        <dbReference type="SAM" id="MobiDB-lite"/>
    </source>
</evidence>
<organism evidence="3 4">
    <name type="scientific">Catellatospora citrea</name>
    <dbReference type="NCBI Taxonomy" id="53366"/>
    <lineage>
        <taxon>Bacteria</taxon>
        <taxon>Bacillati</taxon>
        <taxon>Actinomycetota</taxon>
        <taxon>Actinomycetes</taxon>
        <taxon>Micromonosporales</taxon>
        <taxon>Micromonosporaceae</taxon>
        <taxon>Catellatospora</taxon>
    </lineage>
</organism>
<dbReference type="AlphaFoldDB" id="A0A8J3P0R1"/>
<feature type="signal peptide" evidence="2">
    <location>
        <begin position="1"/>
        <end position="32"/>
    </location>
</feature>
<evidence type="ECO:0000313" key="3">
    <source>
        <dbReference type="EMBL" id="GIF99718.1"/>
    </source>
</evidence>
<evidence type="ECO:0000256" key="2">
    <source>
        <dbReference type="SAM" id="SignalP"/>
    </source>
</evidence>
<name>A0A8J3P0R1_9ACTN</name>
<proteinExistence type="predicted"/>
<evidence type="ECO:0000313" key="4">
    <source>
        <dbReference type="Proteomes" id="UP000659904"/>
    </source>
</evidence>
<dbReference type="PROSITE" id="PS51318">
    <property type="entry name" value="TAT"/>
    <property type="match status" value="1"/>
</dbReference>
<reference evidence="3 4" key="1">
    <citation type="submission" date="2021-01" db="EMBL/GenBank/DDBJ databases">
        <title>Whole genome shotgun sequence of Catellatospora citrea NBRC 14495.</title>
        <authorList>
            <person name="Komaki H."/>
            <person name="Tamura T."/>
        </authorList>
    </citation>
    <scope>NUCLEOTIDE SEQUENCE [LARGE SCALE GENOMIC DNA]</scope>
    <source>
        <strain evidence="3 4">NBRC 14495</strain>
    </source>
</reference>
<keyword evidence="4" id="KW-1185">Reference proteome</keyword>
<gene>
    <name evidence="3" type="ORF">Cci01nite_48120</name>
</gene>
<feature type="compositionally biased region" description="Low complexity" evidence="1">
    <location>
        <begin position="38"/>
        <end position="57"/>
    </location>
</feature>
<sequence>MNPRPTDVLRRTLLAAALLALAAGCAPGTASGAMPACPAGRPASTTAPTGPPSLTAPNACRSHATVVQPVAHAVPSPGYHHLGATTRGRWSGVLGRIEVGDTGVRQGTYDFVAARFMAKAGQGAEQAWLEVGWTETGWSGNARQRVYTYDTATRAWAFYDQYAVAPGDRLWLHLQTEATGDRPSWQAWLWWGDRWNLLTSRPLPLTGQAEIEQYVEVHADPADPGTVTIPRLAIDNVQLKSAPDGSLRPWNAEVPTAPGADFATYCLTWLRPYTSWTTTTC</sequence>
<feature type="chain" id="PRO_5035214562" evidence="2">
    <location>
        <begin position="33"/>
        <end position="281"/>
    </location>
</feature>